<evidence type="ECO:0000313" key="1">
    <source>
        <dbReference type="EMBL" id="MFC4701404.1"/>
    </source>
</evidence>
<dbReference type="RefSeq" id="WP_382409852.1">
    <property type="nucleotide sequence ID" value="NZ_JBHSGU010000009.1"/>
</dbReference>
<accession>A0ABV9LYZ3</accession>
<organism evidence="1 2">
    <name type="scientific">Glaciecola siphonariae</name>
    <dbReference type="NCBI Taxonomy" id="521012"/>
    <lineage>
        <taxon>Bacteria</taxon>
        <taxon>Pseudomonadati</taxon>
        <taxon>Pseudomonadota</taxon>
        <taxon>Gammaproteobacteria</taxon>
        <taxon>Alteromonadales</taxon>
        <taxon>Alteromonadaceae</taxon>
        <taxon>Glaciecola</taxon>
    </lineage>
</organism>
<dbReference type="EMBL" id="JBHSGU010000009">
    <property type="protein sequence ID" value="MFC4701404.1"/>
    <property type="molecule type" value="Genomic_DNA"/>
</dbReference>
<dbReference type="Gene3D" id="2.180.10.10">
    <property type="entry name" value="RHS repeat-associated core"/>
    <property type="match status" value="1"/>
</dbReference>
<proteinExistence type="predicted"/>
<reference evidence="2" key="1">
    <citation type="journal article" date="2019" name="Int. J. Syst. Evol. Microbiol.">
        <title>The Global Catalogue of Microorganisms (GCM) 10K type strain sequencing project: providing services to taxonomists for standard genome sequencing and annotation.</title>
        <authorList>
            <consortium name="The Broad Institute Genomics Platform"/>
            <consortium name="The Broad Institute Genome Sequencing Center for Infectious Disease"/>
            <person name="Wu L."/>
            <person name="Ma J."/>
        </authorList>
    </citation>
    <scope>NUCLEOTIDE SEQUENCE [LARGE SCALE GENOMIC DNA]</scope>
    <source>
        <strain evidence="2">KACC 12507</strain>
    </source>
</reference>
<evidence type="ECO:0000313" key="2">
    <source>
        <dbReference type="Proteomes" id="UP001595897"/>
    </source>
</evidence>
<name>A0ABV9LYZ3_9ALTE</name>
<keyword evidence="2" id="KW-1185">Reference proteome</keyword>
<dbReference type="Proteomes" id="UP001595897">
    <property type="component" value="Unassembled WGS sequence"/>
</dbReference>
<gene>
    <name evidence="1" type="ORF">ACFO4O_14640</name>
</gene>
<sequence>MVEEAKVNGVKHEYTWNSTGGVTSSITASKQSDKGNASISATAYKGGEPQIGSSSWVSGNALYDGIGRNLITELTEKGIKSTFEYDARRNVFKRTQHSAALPDVPALANIVEEASYPTTCTNIKTCNKPTYIIDGEGNKTEFDYHDETGLVKRIRSPENAQGIRPTQFFRYQKHYAYYRKGSNRVVKAATPIWLLTETETCVEKAASATACAPSDALKTKYEYSNNNLWLSAKIDVATDGSTRRTCYAYDIYGNMIGEISPNAKLSTCP</sequence>
<evidence type="ECO:0008006" key="3">
    <source>
        <dbReference type="Google" id="ProtNLM"/>
    </source>
</evidence>
<comment type="caution">
    <text evidence="1">The sequence shown here is derived from an EMBL/GenBank/DDBJ whole genome shotgun (WGS) entry which is preliminary data.</text>
</comment>
<protein>
    <recommendedName>
        <fullName evidence="3">YD repeat-containing protein</fullName>
    </recommendedName>
</protein>